<dbReference type="Proteomes" id="UP001204851">
    <property type="component" value="Unassembled WGS sequence"/>
</dbReference>
<evidence type="ECO:0008006" key="4">
    <source>
        <dbReference type="Google" id="ProtNLM"/>
    </source>
</evidence>
<evidence type="ECO:0000256" key="1">
    <source>
        <dbReference type="SAM" id="Phobius"/>
    </source>
</evidence>
<gene>
    <name evidence="2" type="ORF">M0L44_03240</name>
</gene>
<dbReference type="EMBL" id="JAMXMC010000002">
    <property type="protein sequence ID" value="MCO5975738.1"/>
    <property type="molecule type" value="Genomic_DNA"/>
</dbReference>
<keyword evidence="1" id="KW-0812">Transmembrane</keyword>
<keyword evidence="1" id="KW-1133">Transmembrane helix</keyword>
<proteinExistence type="predicted"/>
<keyword evidence="3" id="KW-1185">Reference proteome</keyword>
<sequence length="472" mass="50797">MKFWFKGLAWLVAVTCVVWIAVLWHWRSQARDIAAADLWVYLVALPLVITGLLLAGRWAFGAAVRKQSQADAERAAAGEQPADSSTPGLAPLRWQVLGQWVHLALGSSPEEVLEAVAAGTPRPSPDPALRDDQGLPVLSARCATMDPEAVAVDLPQPQQFDAAGLRALAGLVPVVDALSSVWGPWAERFQPSSTVGAAGDPLRRVRVLAHWPLHWSEAARAQAMDWLRRRLTAAAGEAIPPSAWWVQDVPGDGVALLVAADKLLETLHRQSCDDLVLTLACHSDLDMPAVDRLLREQRLFQSERQPRGVMPGEGAVAMLWATQPWPLTEDRPPVQASRMQAVCREQSIDAPGRTRARELSQAVGNLLEQSAQAPQSLCALVSDSDQHTARATELFAVSLSQLPQLEPAEDMRLVGALTGHLGGVSPLATLALAAAWAGQGRGPLLAVSVGDRYWRLIAHLHLLSDEVAAAAT</sequence>
<evidence type="ECO:0000313" key="2">
    <source>
        <dbReference type="EMBL" id="MCO5975738.1"/>
    </source>
</evidence>
<dbReference type="RefSeq" id="WP_252768178.1">
    <property type="nucleotide sequence ID" value="NZ_JAMXMC010000002.1"/>
</dbReference>
<feature type="transmembrane region" description="Helical" evidence="1">
    <location>
        <begin position="7"/>
        <end position="26"/>
    </location>
</feature>
<organism evidence="2 3">
    <name type="scientific">Ideonella oryzae</name>
    <dbReference type="NCBI Taxonomy" id="2937441"/>
    <lineage>
        <taxon>Bacteria</taxon>
        <taxon>Pseudomonadati</taxon>
        <taxon>Pseudomonadota</taxon>
        <taxon>Betaproteobacteria</taxon>
        <taxon>Burkholderiales</taxon>
        <taxon>Sphaerotilaceae</taxon>
        <taxon>Ideonella</taxon>
    </lineage>
</organism>
<keyword evidence="1" id="KW-0472">Membrane</keyword>
<accession>A0ABT1BHN1</accession>
<name>A0ABT1BHN1_9BURK</name>
<evidence type="ECO:0000313" key="3">
    <source>
        <dbReference type="Proteomes" id="UP001204851"/>
    </source>
</evidence>
<comment type="caution">
    <text evidence="2">The sequence shown here is derived from an EMBL/GenBank/DDBJ whole genome shotgun (WGS) entry which is preliminary data.</text>
</comment>
<protein>
    <recommendedName>
        <fullName evidence="4">Transmembrane protein</fullName>
    </recommendedName>
</protein>
<feature type="transmembrane region" description="Helical" evidence="1">
    <location>
        <begin position="38"/>
        <end position="60"/>
    </location>
</feature>
<reference evidence="2 3" key="1">
    <citation type="submission" date="2022-06" db="EMBL/GenBank/DDBJ databases">
        <title>Ideonella sp. NS12-5 Genome sequencing and assembly.</title>
        <authorList>
            <person name="Jung Y."/>
        </authorList>
    </citation>
    <scope>NUCLEOTIDE SEQUENCE [LARGE SCALE GENOMIC DNA]</scope>
    <source>
        <strain evidence="2 3">NS12-5</strain>
    </source>
</reference>